<feature type="compositionally biased region" description="Pro residues" evidence="1">
    <location>
        <begin position="56"/>
        <end position="66"/>
    </location>
</feature>
<name>A0AB34IVV5_PRYPA</name>
<sequence>MMGKAAHFQQVRWKVSFDKNGKKYFYNKHLGVLQYNFPEDSPPLPPPSRSPWLTLRPPPPPPPLRRPPPRGRAAAEPHGPRRAARRAGAASRASWGAPLALRPRSSAARAREAVSARARAGFLRFPPVSAGAAVEPSHRPPLGLANALTSPPLF</sequence>
<dbReference type="AlphaFoldDB" id="A0AB34IVV5"/>
<feature type="compositionally biased region" description="Pro residues" evidence="1">
    <location>
        <begin position="40"/>
        <end position="49"/>
    </location>
</feature>
<evidence type="ECO:0000313" key="3">
    <source>
        <dbReference type="Proteomes" id="UP001515480"/>
    </source>
</evidence>
<accession>A0AB34IVV5</accession>
<evidence type="ECO:0000313" key="2">
    <source>
        <dbReference type="EMBL" id="KAL1508196.1"/>
    </source>
</evidence>
<feature type="region of interest" description="Disordered" evidence="1">
    <location>
        <begin position="130"/>
        <end position="154"/>
    </location>
</feature>
<feature type="compositionally biased region" description="Low complexity" evidence="1">
    <location>
        <begin position="86"/>
        <end position="108"/>
    </location>
</feature>
<dbReference type="EMBL" id="JBGBPQ010000016">
    <property type="protein sequence ID" value="KAL1508196.1"/>
    <property type="molecule type" value="Genomic_DNA"/>
</dbReference>
<protein>
    <recommendedName>
        <fullName evidence="4">WW domain-containing protein</fullName>
    </recommendedName>
</protein>
<proteinExistence type="predicted"/>
<reference evidence="2 3" key="1">
    <citation type="journal article" date="2024" name="Science">
        <title>Giant polyketide synthase enzymes in the biosynthesis of giant marine polyether toxins.</title>
        <authorList>
            <person name="Fallon T.R."/>
            <person name="Shende V.V."/>
            <person name="Wierzbicki I.H."/>
            <person name="Pendleton A.L."/>
            <person name="Watervoot N.F."/>
            <person name="Auber R.P."/>
            <person name="Gonzalez D.J."/>
            <person name="Wisecaver J.H."/>
            <person name="Moore B.S."/>
        </authorList>
    </citation>
    <scope>NUCLEOTIDE SEQUENCE [LARGE SCALE GENOMIC DNA]</scope>
    <source>
        <strain evidence="2 3">12B1</strain>
    </source>
</reference>
<dbReference type="Proteomes" id="UP001515480">
    <property type="component" value="Unassembled WGS sequence"/>
</dbReference>
<evidence type="ECO:0008006" key="4">
    <source>
        <dbReference type="Google" id="ProtNLM"/>
    </source>
</evidence>
<evidence type="ECO:0000256" key="1">
    <source>
        <dbReference type="SAM" id="MobiDB-lite"/>
    </source>
</evidence>
<comment type="caution">
    <text evidence="2">The sequence shown here is derived from an EMBL/GenBank/DDBJ whole genome shotgun (WGS) entry which is preliminary data.</text>
</comment>
<feature type="region of interest" description="Disordered" evidence="1">
    <location>
        <begin position="36"/>
        <end position="113"/>
    </location>
</feature>
<organism evidence="2 3">
    <name type="scientific">Prymnesium parvum</name>
    <name type="common">Toxic golden alga</name>
    <dbReference type="NCBI Taxonomy" id="97485"/>
    <lineage>
        <taxon>Eukaryota</taxon>
        <taxon>Haptista</taxon>
        <taxon>Haptophyta</taxon>
        <taxon>Prymnesiophyceae</taxon>
        <taxon>Prymnesiales</taxon>
        <taxon>Prymnesiaceae</taxon>
        <taxon>Prymnesium</taxon>
    </lineage>
</organism>
<keyword evidence="3" id="KW-1185">Reference proteome</keyword>
<gene>
    <name evidence="2" type="ORF">AB1Y20_004316</name>
</gene>